<organism evidence="1 2">
    <name type="scientific">Limosilactobacillus coleohominis 101-4-CHN</name>
    <dbReference type="NCBI Taxonomy" id="575594"/>
    <lineage>
        <taxon>Bacteria</taxon>
        <taxon>Bacillati</taxon>
        <taxon>Bacillota</taxon>
        <taxon>Bacilli</taxon>
        <taxon>Lactobacillales</taxon>
        <taxon>Lactobacillaceae</taxon>
        <taxon>Limosilactobacillus</taxon>
    </lineage>
</organism>
<dbReference type="RefSeq" id="WP_006916432.1">
    <property type="nucleotide sequence ID" value="NZ_GG698803.1"/>
</dbReference>
<dbReference type="STRING" id="575594.HMPREF0501_00633"/>
<protein>
    <submittedName>
        <fullName evidence="1">Uncharacterized protein</fullName>
    </submittedName>
</protein>
<dbReference type="AlphaFoldDB" id="C7XV89"/>
<proteinExistence type="predicted"/>
<dbReference type="EMBL" id="GG698803">
    <property type="protein sequence ID" value="EEU30255.1"/>
    <property type="molecule type" value="Genomic_DNA"/>
</dbReference>
<dbReference type="OrthoDB" id="1550566at2"/>
<keyword evidence="2" id="KW-1185">Reference proteome</keyword>
<name>C7XV89_9LACO</name>
<sequence length="52" mass="5967">MKMNKPSGYIGIYRRRLIDSQVIRPAGYGKVKFALPLFKEFVVDDGQYLVMG</sequence>
<reference evidence="1 2" key="1">
    <citation type="submission" date="2009-06" db="EMBL/GenBank/DDBJ databases">
        <title>The Genome Sequence of Lactobacillus coleohominis strain 101-4-CHN.</title>
        <authorList>
            <consortium name="The Broad Institute Genome Sequencing Platform"/>
            <person name="Ward D."/>
            <person name="Young S.K."/>
            <person name="Zeng Q."/>
            <person name="Koehrsen M."/>
            <person name="Alvarado L."/>
            <person name="Berlin A."/>
            <person name="Borenstein D."/>
            <person name="Chen Z."/>
            <person name="Engels R."/>
            <person name="Freedman E."/>
            <person name="Gellesch M."/>
            <person name="Goldberg J."/>
            <person name="Griggs A."/>
            <person name="Gujja S."/>
            <person name="Heiman D."/>
            <person name="Hepburn T."/>
            <person name="Howarth C."/>
            <person name="Jen D."/>
            <person name="Larson L."/>
            <person name="Lewis B."/>
            <person name="Mehta T."/>
            <person name="Park D."/>
            <person name="Pearson M."/>
            <person name="Roberts A."/>
            <person name="Saif S."/>
            <person name="Shea T."/>
            <person name="Shenoy N."/>
            <person name="Sisk P."/>
            <person name="Stolte C."/>
            <person name="Sykes S."/>
            <person name="Walk T."/>
            <person name="White J."/>
            <person name="Yandava C."/>
            <person name="Liu Y."/>
            <person name="Xu Q."/>
            <person name="Lander E."/>
            <person name="Nusbaum C."/>
            <person name="Galagan J."/>
            <person name="Birren B."/>
        </authorList>
    </citation>
    <scope>NUCLEOTIDE SEQUENCE [LARGE SCALE GENOMIC DNA]</scope>
    <source>
        <strain evidence="1 2">101-4-CHN</strain>
    </source>
</reference>
<gene>
    <name evidence="1" type="ORF">HMPREF0501_00633</name>
</gene>
<dbReference type="Proteomes" id="UP000003987">
    <property type="component" value="Unassembled WGS sequence"/>
</dbReference>
<evidence type="ECO:0000313" key="1">
    <source>
        <dbReference type="EMBL" id="EEU30255.1"/>
    </source>
</evidence>
<dbReference type="HOGENOM" id="CLU_3100177_0_0_9"/>
<evidence type="ECO:0000313" key="2">
    <source>
        <dbReference type="Proteomes" id="UP000003987"/>
    </source>
</evidence>
<accession>C7XV89</accession>